<name>A0A6A5VZT5_9PLEO</name>
<dbReference type="InterPro" id="IPR009311">
    <property type="entry name" value="IFI6/IFI27-like"/>
</dbReference>
<keyword evidence="7" id="KW-1185">Reference proteome</keyword>
<keyword evidence="4" id="KW-1133">Transmembrane helix</keyword>
<gene>
    <name evidence="6" type="ORF">P154DRAFT_39174</name>
</gene>
<comment type="subcellular location">
    <subcellularLocation>
        <location evidence="1">Membrane</location>
        <topology evidence="1">Multi-pass membrane protein</topology>
    </subcellularLocation>
</comment>
<evidence type="ECO:0000256" key="1">
    <source>
        <dbReference type="ARBA" id="ARBA00004141"/>
    </source>
</evidence>
<accession>A0A6A5VZT5</accession>
<organism evidence="6 7">
    <name type="scientific">Amniculicola lignicola CBS 123094</name>
    <dbReference type="NCBI Taxonomy" id="1392246"/>
    <lineage>
        <taxon>Eukaryota</taxon>
        <taxon>Fungi</taxon>
        <taxon>Dikarya</taxon>
        <taxon>Ascomycota</taxon>
        <taxon>Pezizomycotina</taxon>
        <taxon>Dothideomycetes</taxon>
        <taxon>Pleosporomycetidae</taxon>
        <taxon>Pleosporales</taxon>
        <taxon>Amniculicolaceae</taxon>
        <taxon>Amniculicola</taxon>
    </lineage>
</organism>
<proteinExistence type="inferred from homology"/>
<evidence type="ECO:0000256" key="5">
    <source>
        <dbReference type="ARBA" id="ARBA00023136"/>
    </source>
</evidence>
<dbReference type="Pfam" id="PF06140">
    <property type="entry name" value="Ifi-6-16"/>
    <property type="match status" value="1"/>
</dbReference>
<dbReference type="OrthoDB" id="440424at2759"/>
<reference evidence="6" key="1">
    <citation type="journal article" date="2020" name="Stud. Mycol.">
        <title>101 Dothideomycetes genomes: a test case for predicting lifestyles and emergence of pathogens.</title>
        <authorList>
            <person name="Haridas S."/>
            <person name="Albert R."/>
            <person name="Binder M."/>
            <person name="Bloem J."/>
            <person name="Labutti K."/>
            <person name="Salamov A."/>
            <person name="Andreopoulos B."/>
            <person name="Baker S."/>
            <person name="Barry K."/>
            <person name="Bills G."/>
            <person name="Bluhm B."/>
            <person name="Cannon C."/>
            <person name="Castanera R."/>
            <person name="Culley D."/>
            <person name="Daum C."/>
            <person name="Ezra D."/>
            <person name="Gonzalez J."/>
            <person name="Henrissat B."/>
            <person name="Kuo A."/>
            <person name="Liang C."/>
            <person name="Lipzen A."/>
            <person name="Lutzoni F."/>
            <person name="Magnuson J."/>
            <person name="Mondo S."/>
            <person name="Nolan M."/>
            <person name="Ohm R."/>
            <person name="Pangilinan J."/>
            <person name="Park H.-J."/>
            <person name="Ramirez L."/>
            <person name="Alfaro M."/>
            <person name="Sun H."/>
            <person name="Tritt A."/>
            <person name="Yoshinaga Y."/>
            <person name="Zwiers L.-H."/>
            <person name="Turgeon B."/>
            <person name="Goodwin S."/>
            <person name="Spatafora J."/>
            <person name="Crous P."/>
            <person name="Grigoriev I."/>
        </authorList>
    </citation>
    <scope>NUCLEOTIDE SEQUENCE</scope>
    <source>
        <strain evidence="6">CBS 123094</strain>
    </source>
</reference>
<keyword evidence="5" id="KW-0472">Membrane</keyword>
<evidence type="ECO:0000313" key="7">
    <source>
        <dbReference type="Proteomes" id="UP000799779"/>
    </source>
</evidence>
<sequence>MLPAIPYPEFLGLVTDWIAAHPYQSAFHVVNGVILVTPAAATVPFFSAMGFTAAGPAAGSTASSIMSYFSFVPAGGLYATAQSAAMGGYGATVAAGAAQVGALASSAVGYIWGRGS</sequence>
<protein>
    <submittedName>
        <fullName evidence="6">Uncharacterized protein</fullName>
    </submittedName>
</protein>
<dbReference type="EMBL" id="ML977668">
    <property type="protein sequence ID" value="KAF1994189.1"/>
    <property type="molecule type" value="Genomic_DNA"/>
</dbReference>
<dbReference type="GO" id="GO:0016020">
    <property type="term" value="C:membrane"/>
    <property type="evidence" value="ECO:0007669"/>
    <property type="project" value="UniProtKB-SubCell"/>
</dbReference>
<evidence type="ECO:0000256" key="4">
    <source>
        <dbReference type="ARBA" id="ARBA00022989"/>
    </source>
</evidence>
<dbReference type="Proteomes" id="UP000799779">
    <property type="component" value="Unassembled WGS sequence"/>
</dbReference>
<dbReference type="Gene3D" id="6.10.110.10">
    <property type="match status" value="1"/>
</dbReference>
<evidence type="ECO:0000313" key="6">
    <source>
        <dbReference type="EMBL" id="KAF1994189.1"/>
    </source>
</evidence>
<keyword evidence="3" id="KW-0812">Transmembrane</keyword>
<dbReference type="InterPro" id="IPR038213">
    <property type="entry name" value="IFI6/IFI27-like_sf"/>
</dbReference>
<evidence type="ECO:0000256" key="3">
    <source>
        <dbReference type="ARBA" id="ARBA00022692"/>
    </source>
</evidence>
<evidence type="ECO:0000256" key="2">
    <source>
        <dbReference type="ARBA" id="ARBA00007262"/>
    </source>
</evidence>
<dbReference type="AlphaFoldDB" id="A0A6A5VZT5"/>
<comment type="similarity">
    <text evidence="2">Belongs to the IFI6/IFI27 family.</text>
</comment>